<dbReference type="EMBL" id="FMYF01000002">
    <property type="protein sequence ID" value="SDB80602.1"/>
    <property type="molecule type" value="Genomic_DNA"/>
</dbReference>
<organism evidence="5 6">
    <name type="scientific">Raineyella antarctica</name>
    <dbReference type="NCBI Taxonomy" id="1577474"/>
    <lineage>
        <taxon>Bacteria</taxon>
        <taxon>Bacillati</taxon>
        <taxon>Actinomycetota</taxon>
        <taxon>Actinomycetes</taxon>
        <taxon>Propionibacteriales</taxon>
        <taxon>Propionibacteriaceae</taxon>
        <taxon>Raineyella</taxon>
    </lineage>
</organism>
<keyword evidence="3" id="KW-0786">Thiamine pyrophosphate</keyword>
<dbReference type="NCBIfam" id="TIGR03181">
    <property type="entry name" value="PDH_E1_alph_x"/>
    <property type="match status" value="1"/>
</dbReference>
<dbReference type="Gene3D" id="3.40.50.970">
    <property type="match status" value="1"/>
</dbReference>
<keyword evidence="5" id="KW-0670">Pyruvate</keyword>
<feature type="domain" description="Dehydrogenase E1 component" evidence="4">
    <location>
        <begin position="41"/>
        <end position="316"/>
    </location>
</feature>
<dbReference type="AlphaFoldDB" id="A0A1G6GF13"/>
<dbReference type="GO" id="GO:0009083">
    <property type="term" value="P:branched-chain amino acid catabolic process"/>
    <property type="evidence" value="ECO:0007669"/>
    <property type="project" value="TreeGrafter"/>
</dbReference>
<gene>
    <name evidence="5" type="ORF">GA0111570_102393</name>
</gene>
<dbReference type="Proteomes" id="UP000199086">
    <property type="component" value="Unassembled WGS sequence"/>
</dbReference>
<dbReference type="Pfam" id="PF00676">
    <property type="entry name" value="E1_dh"/>
    <property type="match status" value="1"/>
</dbReference>
<dbReference type="STRING" id="1577474.GA0111570_102393"/>
<proteinExistence type="predicted"/>
<dbReference type="GO" id="GO:0016624">
    <property type="term" value="F:oxidoreductase activity, acting on the aldehyde or oxo group of donors, disulfide as acceptor"/>
    <property type="evidence" value="ECO:0007669"/>
    <property type="project" value="InterPro"/>
</dbReference>
<evidence type="ECO:0000313" key="6">
    <source>
        <dbReference type="Proteomes" id="UP000199086"/>
    </source>
</evidence>
<dbReference type="CDD" id="cd02000">
    <property type="entry name" value="TPP_E1_PDC_ADC_BCADC"/>
    <property type="match status" value="1"/>
</dbReference>
<accession>A0A1G6GF13</accession>
<evidence type="ECO:0000256" key="1">
    <source>
        <dbReference type="ARBA" id="ARBA00001964"/>
    </source>
</evidence>
<dbReference type="GO" id="GO:0000287">
    <property type="term" value="F:magnesium ion binding"/>
    <property type="evidence" value="ECO:0007669"/>
    <property type="project" value="UniProtKB-ARBA"/>
</dbReference>
<dbReference type="PANTHER" id="PTHR43380:SF1">
    <property type="entry name" value="2-OXOISOVALERATE DEHYDROGENASE SUBUNIT ALPHA, MITOCHONDRIAL"/>
    <property type="match status" value="1"/>
</dbReference>
<dbReference type="InterPro" id="IPR017596">
    <property type="entry name" value="PdhA/BkdA"/>
</dbReference>
<dbReference type="OrthoDB" id="9766715at2"/>
<dbReference type="PANTHER" id="PTHR43380">
    <property type="entry name" value="2-OXOISOVALERATE DEHYDROGENASE SUBUNIT ALPHA, MITOCHONDRIAL"/>
    <property type="match status" value="1"/>
</dbReference>
<evidence type="ECO:0000313" key="5">
    <source>
        <dbReference type="EMBL" id="SDB80602.1"/>
    </source>
</evidence>
<dbReference type="SUPFAM" id="SSF52518">
    <property type="entry name" value="Thiamin diphosphate-binding fold (THDP-binding)"/>
    <property type="match status" value="1"/>
</dbReference>
<protein>
    <submittedName>
        <fullName evidence="5">Pyruvate dehydrogenase E1 component alpha subunit</fullName>
    </submittedName>
</protein>
<dbReference type="InterPro" id="IPR029061">
    <property type="entry name" value="THDP-binding"/>
</dbReference>
<sequence>MADHSTGVRMIGLLGPDGVRVEDADHAYRGTDTDIAGALRDMVMTRRLDAEGTALQRQGQLGLWPPTLGQEAVGVGTMHAMKPSDMCFPTYREHGAALMRGVDPVDIMSLFRGVDMGGWDPIATRFNRYAIVIGSQPLHAVGWAMGLQLEGLTGNGKADDGAVLAFFGDGASAQGDVNEALVWAASYKAPVVFIVTNNQWAISVPTTRQTVVPLARRGEGFGIPGVRVDGNDVLAVQAVTEAALARARHGGGPQLIEMFTYRMGAHTTSDDPTKYRSRAEEDRWRAKDPIERVRTYLMRAGAIDEAWLDALQVEVDDFAADLRARTLALDPPDFADWFDQVYAEQTDELAEQQQAYRTYAASFDDEEVRR</sequence>
<keyword evidence="6" id="KW-1185">Reference proteome</keyword>
<keyword evidence="2" id="KW-0560">Oxidoreductase</keyword>
<comment type="cofactor">
    <cofactor evidence="1">
        <name>thiamine diphosphate</name>
        <dbReference type="ChEBI" id="CHEBI:58937"/>
    </cofactor>
</comment>
<evidence type="ECO:0000256" key="3">
    <source>
        <dbReference type="ARBA" id="ARBA00023052"/>
    </source>
</evidence>
<reference evidence="5 6" key="1">
    <citation type="submission" date="2016-06" db="EMBL/GenBank/DDBJ databases">
        <authorList>
            <person name="Olsen C.W."/>
            <person name="Carey S."/>
            <person name="Hinshaw L."/>
            <person name="Karasin A.I."/>
        </authorList>
    </citation>
    <scope>NUCLEOTIDE SEQUENCE [LARGE SCALE GENOMIC DNA]</scope>
    <source>
        <strain evidence="5 6">LZ-22</strain>
    </source>
</reference>
<evidence type="ECO:0000259" key="4">
    <source>
        <dbReference type="Pfam" id="PF00676"/>
    </source>
</evidence>
<dbReference type="InterPro" id="IPR050771">
    <property type="entry name" value="Alpha-ketoacid_DH_E1_comp"/>
</dbReference>
<dbReference type="InterPro" id="IPR001017">
    <property type="entry name" value="DH_E1"/>
</dbReference>
<evidence type="ECO:0000256" key="2">
    <source>
        <dbReference type="ARBA" id="ARBA00023002"/>
    </source>
</evidence>
<name>A0A1G6GF13_9ACTN</name>